<dbReference type="PANTHER" id="PTHR31201">
    <property type="entry name" value="OS01G0585100 PROTEIN"/>
    <property type="match status" value="1"/>
</dbReference>
<reference evidence="3 4" key="1">
    <citation type="journal article" date="2005" name="Nature">
        <title>The genome of the social amoeba Dictyostelium discoideum.</title>
        <authorList>
            <consortium name="The Dictyostelium discoideum Sequencing Consortium"/>
            <person name="Eichinger L."/>
            <person name="Pachebat J.A."/>
            <person name="Glockner G."/>
            <person name="Rajandream M.A."/>
            <person name="Sucgang R."/>
            <person name="Berriman M."/>
            <person name="Song J."/>
            <person name="Olsen R."/>
            <person name="Szafranski K."/>
            <person name="Xu Q."/>
            <person name="Tunggal B."/>
            <person name="Kummerfeld S."/>
            <person name="Madera M."/>
            <person name="Konfortov B.A."/>
            <person name="Rivero F."/>
            <person name="Bankier A.T."/>
            <person name="Lehmann R."/>
            <person name="Hamlin N."/>
            <person name="Davies R."/>
            <person name="Gaudet P."/>
            <person name="Fey P."/>
            <person name="Pilcher K."/>
            <person name="Chen G."/>
            <person name="Saunders D."/>
            <person name="Sodergren E."/>
            <person name="Davis P."/>
            <person name="Kerhornou A."/>
            <person name="Nie X."/>
            <person name="Hall N."/>
            <person name="Anjard C."/>
            <person name="Hemphill L."/>
            <person name="Bason N."/>
            <person name="Farbrother P."/>
            <person name="Desany B."/>
            <person name="Just E."/>
            <person name="Morio T."/>
            <person name="Rost R."/>
            <person name="Churcher C."/>
            <person name="Cooper J."/>
            <person name="Haydock S."/>
            <person name="van Driessche N."/>
            <person name="Cronin A."/>
            <person name="Goodhead I."/>
            <person name="Muzny D."/>
            <person name="Mourier T."/>
            <person name="Pain A."/>
            <person name="Lu M."/>
            <person name="Harper D."/>
            <person name="Lindsay R."/>
            <person name="Hauser H."/>
            <person name="James K."/>
            <person name="Quiles M."/>
            <person name="Madan Babu M."/>
            <person name="Saito T."/>
            <person name="Buchrieser C."/>
            <person name="Wardroper A."/>
            <person name="Felder M."/>
            <person name="Thangavelu M."/>
            <person name="Johnson D."/>
            <person name="Knights A."/>
            <person name="Loulseged H."/>
            <person name="Mungall K."/>
            <person name="Oliver K."/>
            <person name="Price C."/>
            <person name="Quail M.A."/>
            <person name="Urushihara H."/>
            <person name="Hernandez J."/>
            <person name="Rabbinowitsch E."/>
            <person name="Steffen D."/>
            <person name="Sanders M."/>
            <person name="Ma J."/>
            <person name="Kohara Y."/>
            <person name="Sharp S."/>
            <person name="Simmonds M."/>
            <person name="Spiegler S."/>
            <person name="Tivey A."/>
            <person name="Sugano S."/>
            <person name="White B."/>
            <person name="Walker D."/>
            <person name="Woodward J."/>
            <person name="Winckler T."/>
            <person name="Tanaka Y."/>
            <person name="Shaulsky G."/>
            <person name="Schleicher M."/>
            <person name="Weinstock G."/>
            <person name="Rosenthal A."/>
            <person name="Cox E.C."/>
            <person name="Chisholm R.L."/>
            <person name="Gibbs R."/>
            <person name="Loomis W.F."/>
            <person name="Platzer M."/>
            <person name="Kay R.R."/>
            <person name="Williams J."/>
            <person name="Dear P.H."/>
            <person name="Noegel A.A."/>
            <person name="Barrell B."/>
            <person name="Kuspa A."/>
        </authorList>
    </citation>
    <scope>NUCLEOTIDE SEQUENCE [LARGE SCALE GENOMIC DNA]</scope>
    <source>
        <strain evidence="3 4">AX4</strain>
    </source>
</reference>
<dbReference type="VEuPathDB" id="AmoebaDB:DDB_G0275521"/>
<dbReference type="GO" id="GO:0006656">
    <property type="term" value="P:phosphatidylcholine biosynthetic process"/>
    <property type="evidence" value="ECO:0000318"/>
    <property type="project" value="GO_Central"/>
</dbReference>
<evidence type="ECO:0000313" key="4">
    <source>
        <dbReference type="Proteomes" id="UP000002195"/>
    </source>
</evidence>
<dbReference type="OMA" id="CVISFIC"/>
<accession>Q86IB2</accession>
<dbReference type="PANTHER" id="PTHR31201:SF6">
    <property type="entry name" value="GLYCEROPHOSPHOCHOLINE ACYLTRANSFERASE 1"/>
    <property type="match status" value="1"/>
</dbReference>
<evidence type="ECO:0000313" key="3">
    <source>
        <dbReference type="EMBL" id="EAL69511.1"/>
    </source>
</evidence>
<evidence type="ECO:0000256" key="1">
    <source>
        <dbReference type="SAM" id="MobiDB-lite"/>
    </source>
</evidence>
<dbReference type="AlphaFoldDB" id="Q86IB2"/>
<sequence length="477" mass="56295">MEKKDKNEKIISSSPINIFRRYSIADVGSGSSISRLQHDSNNNNSPLVPTSCDSPTSNFKRRVAESKIVKKLKVLEFVNEKREEFQRDLYKDGRASQLIRTKDKFSFVLGVLNLCVISFICGKYPLYLQYFFSGEYLVLFATRIILYKRKKLHYFLFDFCYFANLMLLFFIYGLPDRQWYFITCFCIANGPLLGAVIPYRNSMVFHSLDKATSVIVHIFPSLVTYSLRWNDEFLFSKQNQIEEPNWKNFYLYPIIAYSIWQLVYFFWVGKFKKDTIKENNYTTSLSFLSTIKEGEKGSLISRYLNFAKPNHRLFFFIFSQFTYTLLTILPCWLYYKYQVIHSLYLIFVVTVCLWNGANFYIEYFSSNYVAQMKAREERWTKIIMSSIGNTTSFNSNCDSPIMEYSKQQQQSNTLNSTHHKKEKPKDHYQQLTPPNLKHQKGHETQFDSDTSYIGHEDLAPDTDDVHHHYNYSSKPNQ</sequence>
<dbReference type="GeneID" id="8620208"/>
<dbReference type="InParanoid" id="Q86IB2"/>
<feature type="region of interest" description="Disordered" evidence="1">
    <location>
        <begin position="35"/>
        <end position="57"/>
    </location>
</feature>
<dbReference type="KEGG" id="ddi:DDB_G0275521"/>
<dbReference type="PhylomeDB" id="Q86IB2"/>
<feature type="transmembrane region" description="Helical" evidence="2">
    <location>
        <begin position="154"/>
        <end position="173"/>
    </location>
</feature>
<accession>Q552R0</accession>
<dbReference type="eggNOG" id="KOG2895">
    <property type="taxonomic scope" value="Eukaryota"/>
</dbReference>
<feature type="region of interest" description="Disordered" evidence="1">
    <location>
        <begin position="408"/>
        <end position="477"/>
    </location>
</feature>
<gene>
    <name evidence="3" type="ORF">DDB_G0275521</name>
</gene>
<feature type="transmembrane region" description="Helical" evidence="2">
    <location>
        <begin position="313"/>
        <end position="335"/>
    </location>
</feature>
<protein>
    <submittedName>
        <fullName evidence="3">Uncharacterized protein</fullName>
    </submittedName>
</protein>
<dbReference type="dictyBase" id="DDB_G0275521"/>
<feature type="transmembrane region" description="Helical" evidence="2">
    <location>
        <begin position="211"/>
        <end position="229"/>
    </location>
</feature>
<dbReference type="InterPro" id="IPR021261">
    <property type="entry name" value="GPCAT"/>
</dbReference>
<keyword evidence="2" id="KW-1133">Transmembrane helix</keyword>
<feature type="compositionally biased region" description="Basic and acidic residues" evidence="1">
    <location>
        <begin position="454"/>
        <end position="467"/>
    </location>
</feature>
<evidence type="ECO:0000256" key="2">
    <source>
        <dbReference type="SAM" id="Phobius"/>
    </source>
</evidence>
<feature type="transmembrane region" description="Helical" evidence="2">
    <location>
        <begin position="127"/>
        <end position="147"/>
    </location>
</feature>
<dbReference type="PaxDb" id="44689-DDB0167195"/>
<keyword evidence="2" id="KW-0472">Membrane</keyword>
<dbReference type="EMBL" id="AAFI02000013">
    <property type="protein sequence ID" value="EAL69511.1"/>
    <property type="molecule type" value="Genomic_DNA"/>
</dbReference>
<feature type="transmembrane region" description="Helical" evidence="2">
    <location>
        <begin position="104"/>
        <end position="121"/>
    </location>
</feature>
<name>Q86IB2_DICDI</name>
<proteinExistence type="predicted"/>
<feature type="transmembrane region" description="Helical" evidence="2">
    <location>
        <begin position="249"/>
        <end position="267"/>
    </location>
</feature>
<dbReference type="Pfam" id="PF10998">
    <property type="entry name" value="DUF2838"/>
    <property type="match status" value="1"/>
</dbReference>
<organism evidence="3 4">
    <name type="scientific">Dictyostelium discoideum</name>
    <name type="common">Social amoeba</name>
    <dbReference type="NCBI Taxonomy" id="44689"/>
    <lineage>
        <taxon>Eukaryota</taxon>
        <taxon>Amoebozoa</taxon>
        <taxon>Evosea</taxon>
        <taxon>Eumycetozoa</taxon>
        <taxon>Dictyostelia</taxon>
        <taxon>Dictyosteliales</taxon>
        <taxon>Dictyosteliaceae</taxon>
        <taxon>Dictyostelium</taxon>
    </lineage>
</organism>
<keyword evidence="2" id="KW-0812">Transmembrane</keyword>
<dbReference type="Proteomes" id="UP000002195">
    <property type="component" value="Unassembled WGS sequence"/>
</dbReference>
<dbReference type="STRING" id="44689.Q86IB2"/>
<feature type="transmembrane region" description="Helical" evidence="2">
    <location>
        <begin position="341"/>
        <end position="361"/>
    </location>
</feature>
<dbReference type="HOGENOM" id="CLU_572985_0_0_1"/>
<feature type="transmembrane region" description="Helical" evidence="2">
    <location>
        <begin position="179"/>
        <end position="199"/>
    </location>
</feature>
<comment type="caution">
    <text evidence="3">The sequence shown here is derived from an EMBL/GenBank/DDBJ whole genome shotgun (WGS) entry which is preliminary data.</text>
</comment>
<dbReference type="RefSeq" id="XP_643621.1">
    <property type="nucleotide sequence ID" value="XM_638529.1"/>
</dbReference>
<keyword evidence="4" id="KW-1185">Reference proteome</keyword>